<dbReference type="PANTHER" id="PTHR48094">
    <property type="entry name" value="PROTEIN/NUCLEIC ACID DEGLYCASE DJ-1-RELATED"/>
    <property type="match status" value="1"/>
</dbReference>
<dbReference type="Proteomes" id="UP001489004">
    <property type="component" value="Unassembled WGS sequence"/>
</dbReference>
<evidence type="ECO:0000256" key="2">
    <source>
        <dbReference type="ARBA" id="ARBA00023239"/>
    </source>
</evidence>
<dbReference type="SUPFAM" id="SSF52317">
    <property type="entry name" value="Class I glutamine amidotransferase-like"/>
    <property type="match status" value="1"/>
</dbReference>
<sequence>MVKIERVVIITTSDDKLGDTDQRTGVWLEGAAAPAYFLLERLEDVAAPYYFFLQKGYAVEIASIRGGIVPIEPKSLTRPMKHFTRKFLNDEAAQDLLYNTKSIVYINGTEQDAYYVAGGRGILWDGSINDELAVLLGTAYGAGKVIGAVGHASATLLRVVDPKGKKIVAGKQVTGISNEEMDVQEVVQGLVPFSVEDKLRQAGAFYVKAKREGKPFAVRSGNIVTGQNSESVVRVSELIVEGLSMGVRMTP</sequence>
<keyword evidence="1" id="KW-0346">Stress response</keyword>
<evidence type="ECO:0000256" key="1">
    <source>
        <dbReference type="ARBA" id="ARBA00023016"/>
    </source>
</evidence>
<dbReference type="Gene3D" id="3.40.50.880">
    <property type="match status" value="1"/>
</dbReference>
<dbReference type="InterPro" id="IPR050325">
    <property type="entry name" value="Prot/Nucl_acid_deglycase"/>
</dbReference>
<proteinExistence type="inferred from homology"/>
<organism evidence="4 5">
    <name type="scientific">[Myrmecia] bisecta</name>
    <dbReference type="NCBI Taxonomy" id="41462"/>
    <lineage>
        <taxon>Eukaryota</taxon>
        <taxon>Viridiplantae</taxon>
        <taxon>Chlorophyta</taxon>
        <taxon>core chlorophytes</taxon>
        <taxon>Trebouxiophyceae</taxon>
        <taxon>Trebouxiales</taxon>
        <taxon>Trebouxiaceae</taxon>
        <taxon>Myrmecia</taxon>
    </lineage>
</organism>
<dbReference type="InterPro" id="IPR029062">
    <property type="entry name" value="Class_I_gatase-like"/>
</dbReference>
<dbReference type="GO" id="GO:0019243">
    <property type="term" value="P:methylglyoxal catabolic process to D-lactate via S-lactoyl-glutathione"/>
    <property type="evidence" value="ECO:0007669"/>
    <property type="project" value="TreeGrafter"/>
</dbReference>
<dbReference type="GO" id="GO:0005737">
    <property type="term" value="C:cytoplasm"/>
    <property type="evidence" value="ECO:0007669"/>
    <property type="project" value="TreeGrafter"/>
</dbReference>
<evidence type="ECO:0000313" key="4">
    <source>
        <dbReference type="EMBL" id="KAK9806134.1"/>
    </source>
</evidence>
<keyword evidence="2" id="KW-0456">Lyase</keyword>
<dbReference type="EMBL" id="JALJOR010000014">
    <property type="protein sequence ID" value="KAK9806134.1"/>
    <property type="molecule type" value="Genomic_DNA"/>
</dbReference>
<gene>
    <name evidence="4" type="ORF">WJX72_002815</name>
</gene>
<evidence type="ECO:0000313" key="5">
    <source>
        <dbReference type="Proteomes" id="UP001489004"/>
    </source>
</evidence>
<evidence type="ECO:0000256" key="3">
    <source>
        <dbReference type="ARBA" id="ARBA00038493"/>
    </source>
</evidence>
<comment type="similarity">
    <text evidence="3">Belongs to the peptidase C56 family. HSP31-like subfamily.</text>
</comment>
<dbReference type="CDD" id="cd03141">
    <property type="entry name" value="GATase1_Hsp31_like"/>
    <property type="match status" value="1"/>
</dbReference>
<comment type="caution">
    <text evidence="4">The sequence shown here is derived from an EMBL/GenBank/DDBJ whole genome shotgun (WGS) entry which is preliminary data.</text>
</comment>
<keyword evidence="5" id="KW-1185">Reference proteome</keyword>
<protein>
    <submittedName>
        <fullName evidence="4">Uncharacterized protein</fullName>
    </submittedName>
</protein>
<dbReference type="PANTHER" id="PTHR48094:SF11">
    <property type="entry name" value="GLUTATHIONE-INDEPENDENT GLYOXALASE HSP31-RELATED"/>
    <property type="match status" value="1"/>
</dbReference>
<name>A0AAW1PCW3_9CHLO</name>
<dbReference type="GO" id="GO:0019172">
    <property type="term" value="F:glyoxalase III activity"/>
    <property type="evidence" value="ECO:0007669"/>
    <property type="project" value="TreeGrafter"/>
</dbReference>
<reference evidence="4 5" key="1">
    <citation type="journal article" date="2024" name="Nat. Commun.">
        <title>Phylogenomics reveals the evolutionary origins of lichenization in chlorophyte algae.</title>
        <authorList>
            <person name="Puginier C."/>
            <person name="Libourel C."/>
            <person name="Otte J."/>
            <person name="Skaloud P."/>
            <person name="Haon M."/>
            <person name="Grisel S."/>
            <person name="Petersen M."/>
            <person name="Berrin J.G."/>
            <person name="Delaux P.M."/>
            <person name="Dal Grande F."/>
            <person name="Keller J."/>
        </authorList>
    </citation>
    <scope>NUCLEOTIDE SEQUENCE [LARGE SCALE GENOMIC DNA]</scope>
    <source>
        <strain evidence="4 5">SAG 2043</strain>
    </source>
</reference>
<accession>A0AAW1PCW3</accession>
<dbReference type="AlphaFoldDB" id="A0AAW1PCW3"/>